<reference evidence="1 2" key="1">
    <citation type="journal article" date="2011" name="PLoS Genet.">
        <title>Comparative genomic analysis of human fungal pathogens causing paracoccidioidomycosis.</title>
        <authorList>
            <person name="Desjardins C.A."/>
            <person name="Champion M.D."/>
            <person name="Holder J.W."/>
            <person name="Muszewska A."/>
            <person name="Goldberg J."/>
            <person name="Bailao A.M."/>
            <person name="Brigido M.M."/>
            <person name="Ferreira M.E."/>
            <person name="Garcia A.M."/>
            <person name="Grynberg M."/>
            <person name="Gujja S."/>
            <person name="Heiman D.I."/>
            <person name="Henn M.R."/>
            <person name="Kodira C.D."/>
            <person name="Leon-Narvaez H."/>
            <person name="Longo L.V."/>
            <person name="Ma L.J."/>
            <person name="Malavazi I."/>
            <person name="Matsuo A.L."/>
            <person name="Morais F.V."/>
            <person name="Pereira M."/>
            <person name="Rodriguez-Brito S."/>
            <person name="Sakthikumar S."/>
            <person name="Salem-Izacc S.M."/>
            <person name="Sykes S.M."/>
            <person name="Teixeira M.M."/>
            <person name="Vallejo M.C."/>
            <person name="Walter M.E."/>
            <person name="Yandava C."/>
            <person name="Young S."/>
            <person name="Zeng Q."/>
            <person name="Zucker J."/>
            <person name="Felipe M.S."/>
            <person name="Goldman G.H."/>
            <person name="Haas B.J."/>
            <person name="McEwen J.G."/>
            <person name="Nino-Vega G."/>
            <person name="Puccia R."/>
            <person name="San-Blas G."/>
            <person name="Soares C.M."/>
            <person name="Birren B.W."/>
            <person name="Cuomo C.A."/>
        </authorList>
    </citation>
    <scope>NUCLEOTIDE SEQUENCE [LARGE SCALE GENOMIC DNA]</scope>
    <source>
        <strain evidence="1 2">Pb18</strain>
    </source>
</reference>
<dbReference type="HOGENOM" id="CLU_2360301_0_0_1"/>
<accession>A0A0A0HX47</accession>
<dbReference type="AlphaFoldDB" id="A0A0A0HX47"/>
<dbReference type="VEuPathDB" id="FungiDB:PADG_11098"/>
<gene>
    <name evidence="1" type="ORF">PADG_11098</name>
</gene>
<organism evidence="1 2">
    <name type="scientific">Paracoccidioides brasiliensis (strain Pb18)</name>
    <dbReference type="NCBI Taxonomy" id="502780"/>
    <lineage>
        <taxon>Eukaryota</taxon>
        <taxon>Fungi</taxon>
        <taxon>Dikarya</taxon>
        <taxon>Ascomycota</taxon>
        <taxon>Pezizomycotina</taxon>
        <taxon>Eurotiomycetes</taxon>
        <taxon>Eurotiomycetidae</taxon>
        <taxon>Onygenales</taxon>
        <taxon>Ajellomycetaceae</taxon>
        <taxon>Paracoccidioides</taxon>
    </lineage>
</organism>
<keyword evidence="2" id="KW-1185">Reference proteome</keyword>
<dbReference type="RefSeq" id="XP_010756699.1">
    <property type="nucleotide sequence ID" value="XM_010758397.1"/>
</dbReference>
<dbReference type="EMBL" id="KN275957">
    <property type="protein sequence ID" value="KGM92646.1"/>
    <property type="molecule type" value="Genomic_DNA"/>
</dbReference>
<sequence length="96" mass="11211">MNDDEIHRRQDRQIERLIQRLEENSDFLSNTTKNSIKNKVDKFHKDVKIKLKEKHVVILTEVNYLKWKSSILADLATHVTITTTHLNSSAVNALTE</sequence>
<proteinExistence type="predicted"/>
<name>A0A0A0HX47_PARBD</name>
<dbReference type="Proteomes" id="UP000001628">
    <property type="component" value="Unassembled WGS sequence"/>
</dbReference>
<dbReference type="GeneID" id="22586995"/>
<protein>
    <submittedName>
        <fullName evidence="1">Uncharacterized protein</fullName>
    </submittedName>
</protein>
<dbReference type="KEGG" id="pbn:PADG_11098"/>
<evidence type="ECO:0000313" key="2">
    <source>
        <dbReference type="Proteomes" id="UP000001628"/>
    </source>
</evidence>
<dbReference type="InParanoid" id="A0A0A0HX47"/>
<evidence type="ECO:0000313" key="1">
    <source>
        <dbReference type="EMBL" id="KGM92646.1"/>
    </source>
</evidence>